<dbReference type="OrthoDB" id="9805953at2"/>
<dbReference type="Pfam" id="PF02954">
    <property type="entry name" value="HTH_8"/>
    <property type="match status" value="1"/>
</dbReference>
<organism evidence="3 4">
    <name type="scientific">Mesorhizobium alhagi CCNWXJ12-2</name>
    <dbReference type="NCBI Taxonomy" id="1107882"/>
    <lineage>
        <taxon>Bacteria</taxon>
        <taxon>Pseudomonadati</taxon>
        <taxon>Pseudomonadota</taxon>
        <taxon>Alphaproteobacteria</taxon>
        <taxon>Hyphomicrobiales</taxon>
        <taxon>Phyllobacteriaceae</taxon>
        <taxon>Allomesorhizobium</taxon>
    </lineage>
</organism>
<sequence>MQAAGTWEGRVGERSFSHHADRIQAAISSNAAAKSALVASWRRSSSLHRLDPAERQPPRILTHAELTQARQRIEPLVRAAQPSLDRLHLAVAGVGCCVLLADGDGVPVERRGAPADDKAFRSWGLWTGSVWNEESEGTNGIGTCLVEQRALTIHRDQHFHTRNTALSCTTAPIYDHEGNLAAALDVSSCRADLTEAFVNLISMAVIDAARRIEADNFKMAFPNARFVLAPETNRGAGGLIAVNADDLVIGATRSARLALGLSRDCLTRPLPAVDLHCAAAAAAEDFGQAERAVLQRALARSDGNVSAAAKALGISRATLHRKLKRLQLSRIH</sequence>
<feature type="domain" description="GAF" evidence="1">
    <location>
        <begin position="78"/>
        <end position="211"/>
    </location>
</feature>
<gene>
    <name evidence="3" type="ORF">MAXJ12_31382</name>
</gene>
<keyword evidence="4" id="KW-1185">Reference proteome</keyword>
<name>H0I1D9_9HYPH</name>
<dbReference type="EMBL" id="AHAM01000280">
    <property type="protein sequence ID" value="EHK53205.1"/>
    <property type="molecule type" value="Genomic_DNA"/>
</dbReference>
<dbReference type="InterPro" id="IPR029016">
    <property type="entry name" value="GAF-like_dom_sf"/>
</dbReference>
<dbReference type="SUPFAM" id="SSF55781">
    <property type="entry name" value="GAF domain-like"/>
    <property type="match status" value="1"/>
</dbReference>
<dbReference type="AlphaFoldDB" id="H0I1D9"/>
<dbReference type="PATRIC" id="fig|1107882.3.peg.6070"/>
<dbReference type="InterPro" id="IPR003018">
    <property type="entry name" value="GAF"/>
</dbReference>
<proteinExistence type="predicted"/>
<reference evidence="3 4" key="1">
    <citation type="journal article" date="2012" name="J. Bacteriol.">
        <title>Draft Genome Sequence of Mesorhizobium alhagi CCNWXJ12-2T, a Novel Salt-Resistant Species Isolated from the Desert of Northwestern China.</title>
        <authorList>
            <person name="Zhou M."/>
            <person name="Chen W."/>
            <person name="Chen H."/>
            <person name="Wei G."/>
        </authorList>
    </citation>
    <scope>NUCLEOTIDE SEQUENCE [LARGE SCALE GENOMIC DNA]</scope>
    <source>
        <strain evidence="3 4">CCNWXJ12-2</strain>
    </source>
</reference>
<evidence type="ECO:0000313" key="3">
    <source>
        <dbReference type="EMBL" id="EHK53205.1"/>
    </source>
</evidence>
<evidence type="ECO:0000259" key="2">
    <source>
        <dbReference type="Pfam" id="PF02954"/>
    </source>
</evidence>
<dbReference type="SUPFAM" id="SSF46689">
    <property type="entry name" value="Homeodomain-like"/>
    <property type="match status" value="1"/>
</dbReference>
<dbReference type="InterPro" id="IPR002197">
    <property type="entry name" value="HTH_Fis"/>
</dbReference>
<dbReference type="PRINTS" id="PR01590">
    <property type="entry name" value="HTHFIS"/>
</dbReference>
<evidence type="ECO:0000259" key="1">
    <source>
        <dbReference type="Pfam" id="PF01590"/>
    </source>
</evidence>
<dbReference type="GO" id="GO:0043565">
    <property type="term" value="F:sequence-specific DNA binding"/>
    <property type="evidence" value="ECO:0007669"/>
    <property type="project" value="InterPro"/>
</dbReference>
<evidence type="ECO:0000313" key="4">
    <source>
        <dbReference type="Proteomes" id="UP000003250"/>
    </source>
</evidence>
<dbReference type="Gene3D" id="1.10.10.60">
    <property type="entry name" value="Homeodomain-like"/>
    <property type="match status" value="1"/>
</dbReference>
<dbReference type="InterPro" id="IPR009057">
    <property type="entry name" value="Homeodomain-like_sf"/>
</dbReference>
<dbReference type="Proteomes" id="UP000003250">
    <property type="component" value="Unassembled WGS sequence"/>
</dbReference>
<feature type="domain" description="DNA binding HTH" evidence="2">
    <location>
        <begin position="288"/>
        <end position="326"/>
    </location>
</feature>
<protein>
    <submittedName>
        <fullName evidence="3">Fis family transcriptional regulator</fullName>
    </submittedName>
</protein>
<dbReference type="Gene3D" id="3.30.450.40">
    <property type="match status" value="1"/>
</dbReference>
<dbReference type="Pfam" id="PF01590">
    <property type="entry name" value="GAF"/>
    <property type="match status" value="1"/>
</dbReference>
<accession>H0I1D9</accession>
<dbReference type="RefSeq" id="WP_008839846.1">
    <property type="nucleotide sequence ID" value="NZ_AHAM01000280.1"/>
</dbReference>